<keyword evidence="1" id="KW-0472">Membrane</keyword>
<organism evidence="2 3">
    <name type="scientific">Xenoophorus captivus</name>
    <dbReference type="NCBI Taxonomy" id="1517983"/>
    <lineage>
        <taxon>Eukaryota</taxon>
        <taxon>Metazoa</taxon>
        <taxon>Chordata</taxon>
        <taxon>Craniata</taxon>
        <taxon>Vertebrata</taxon>
        <taxon>Euteleostomi</taxon>
        <taxon>Actinopterygii</taxon>
        <taxon>Neopterygii</taxon>
        <taxon>Teleostei</taxon>
        <taxon>Neoteleostei</taxon>
        <taxon>Acanthomorphata</taxon>
        <taxon>Ovalentaria</taxon>
        <taxon>Atherinomorphae</taxon>
        <taxon>Cyprinodontiformes</taxon>
        <taxon>Goodeidae</taxon>
        <taxon>Xenoophorus</taxon>
    </lineage>
</organism>
<feature type="transmembrane region" description="Helical" evidence="1">
    <location>
        <begin position="87"/>
        <end position="106"/>
    </location>
</feature>
<keyword evidence="3" id="KW-1185">Reference proteome</keyword>
<evidence type="ECO:0000256" key="1">
    <source>
        <dbReference type="SAM" id="Phobius"/>
    </source>
</evidence>
<gene>
    <name evidence="2" type="ORF">XENOCAPTIV_001933</name>
</gene>
<name>A0ABV0Q7G5_9TELE</name>
<keyword evidence="1" id="KW-0812">Transmembrane</keyword>
<protein>
    <submittedName>
        <fullName evidence="2">Uncharacterized protein</fullName>
    </submittedName>
</protein>
<feature type="transmembrane region" description="Helical" evidence="1">
    <location>
        <begin position="34"/>
        <end position="56"/>
    </location>
</feature>
<feature type="non-terminal residue" evidence="2">
    <location>
        <position position="1"/>
    </location>
</feature>
<reference evidence="2 3" key="1">
    <citation type="submission" date="2021-06" db="EMBL/GenBank/DDBJ databases">
        <authorList>
            <person name="Palmer J.M."/>
        </authorList>
    </citation>
    <scope>NUCLEOTIDE SEQUENCE [LARGE SCALE GENOMIC DNA]</scope>
    <source>
        <strain evidence="2 3">XC_2019</strain>
        <tissue evidence="2">Muscle</tissue>
    </source>
</reference>
<comment type="caution">
    <text evidence="2">The sequence shown here is derived from an EMBL/GenBank/DDBJ whole genome shotgun (WGS) entry which is preliminary data.</text>
</comment>
<feature type="transmembrane region" description="Helical" evidence="1">
    <location>
        <begin position="6"/>
        <end position="27"/>
    </location>
</feature>
<sequence length="148" mass="15884">VMMKVELLYGLAGLVGSLVSGHLFLLYSSSLGNGTILLSVSTLLHLLCLIFSIALLQVSAAPHRQSFQLLICSAHCAEKACTTLVGYGNAAGCMIFLTSFIGVIVFRKCISDETMILIGMMSFASGIYLMSFVTQTYLFYIGETGCLC</sequence>
<accession>A0ABV0Q7G5</accession>
<evidence type="ECO:0000313" key="3">
    <source>
        <dbReference type="Proteomes" id="UP001434883"/>
    </source>
</evidence>
<dbReference type="Proteomes" id="UP001434883">
    <property type="component" value="Unassembled WGS sequence"/>
</dbReference>
<feature type="transmembrane region" description="Helical" evidence="1">
    <location>
        <begin position="118"/>
        <end position="140"/>
    </location>
</feature>
<dbReference type="EMBL" id="JAHRIN010001187">
    <property type="protein sequence ID" value="MEQ2191741.1"/>
    <property type="molecule type" value="Genomic_DNA"/>
</dbReference>
<keyword evidence="1" id="KW-1133">Transmembrane helix</keyword>
<evidence type="ECO:0000313" key="2">
    <source>
        <dbReference type="EMBL" id="MEQ2191741.1"/>
    </source>
</evidence>
<proteinExistence type="predicted"/>